<proteinExistence type="predicted"/>
<evidence type="ECO:0000256" key="1">
    <source>
        <dbReference type="SAM" id="SignalP"/>
    </source>
</evidence>
<reference evidence="3 4" key="1">
    <citation type="journal article" date="2013" name="ISME J.">
        <title>Comparative genomics of pathogenic lineages of Vibrio nigripulchritudo identifies virulence-associated traits.</title>
        <authorList>
            <person name="Goudenege D."/>
            <person name="Labreuche Y."/>
            <person name="Krin E."/>
            <person name="Ansquer D."/>
            <person name="Mangenot S."/>
            <person name="Calteau A."/>
            <person name="Medigue C."/>
            <person name="Mazel D."/>
            <person name="Polz M.F."/>
            <person name="Le Roux F."/>
        </authorList>
    </citation>
    <scope>NUCLEOTIDE SEQUENCE [LARGE SCALE GENOMIC DNA]</scope>
    <source>
        <strain evidence="3 4">SOn1</strain>
    </source>
</reference>
<dbReference type="InterPro" id="IPR001638">
    <property type="entry name" value="Solute-binding_3/MltF_N"/>
</dbReference>
<evidence type="ECO:0000259" key="2">
    <source>
        <dbReference type="Pfam" id="PF00497"/>
    </source>
</evidence>
<gene>
    <name evidence="3" type="ORF">VIBNISOn1_310001</name>
</gene>
<feature type="chain" id="PRO_5043640588" evidence="1">
    <location>
        <begin position="23"/>
        <end position="273"/>
    </location>
</feature>
<comment type="caution">
    <text evidence="3">The sequence shown here is derived from an EMBL/GenBank/DDBJ whole genome shotgun (WGS) entry which is preliminary data.</text>
</comment>
<evidence type="ECO:0000313" key="4">
    <source>
        <dbReference type="Proteomes" id="UP000018211"/>
    </source>
</evidence>
<organism evidence="3 4">
    <name type="scientific">Vibrio nigripulchritudo SOn1</name>
    <dbReference type="NCBI Taxonomy" id="1238450"/>
    <lineage>
        <taxon>Bacteria</taxon>
        <taxon>Pseudomonadati</taxon>
        <taxon>Pseudomonadota</taxon>
        <taxon>Gammaproteobacteria</taxon>
        <taxon>Vibrionales</taxon>
        <taxon>Vibrionaceae</taxon>
        <taxon>Vibrio</taxon>
    </lineage>
</organism>
<name>A0AAV2VSE2_9VIBR</name>
<dbReference type="Pfam" id="PF00497">
    <property type="entry name" value="SBP_bac_3"/>
    <property type="match status" value="1"/>
</dbReference>
<dbReference type="SUPFAM" id="SSF53850">
    <property type="entry name" value="Periplasmic binding protein-like II"/>
    <property type="match status" value="1"/>
</dbReference>
<dbReference type="Gene3D" id="3.40.190.10">
    <property type="entry name" value="Periplasmic binding protein-like II"/>
    <property type="match status" value="2"/>
</dbReference>
<dbReference type="Proteomes" id="UP000018211">
    <property type="component" value="Unassembled WGS sequence"/>
</dbReference>
<protein>
    <submittedName>
        <fullName evidence="3">ABC-type amino acid transport/signal transduction systems, periplasmic component</fullName>
    </submittedName>
</protein>
<accession>A0AAV2VSE2</accession>
<feature type="signal peptide" evidence="1">
    <location>
        <begin position="1"/>
        <end position="22"/>
    </location>
</feature>
<dbReference type="EMBL" id="CAOF01000122">
    <property type="protein sequence ID" value="CCO47614.1"/>
    <property type="molecule type" value="Genomic_DNA"/>
</dbReference>
<feature type="domain" description="Solute-binding protein family 3/N-terminal" evidence="2">
    <location>
        <begin position="29"/>
        <end position="272"/>
    </location>
</feature>
<sequence>MWRVVFPILMMGLMSLSLPTTAGDSTCVLKMGYRTNERPPNIARAPDNSGLYLDLYQKAAEMVGCDLQVVRLPKNKVINLLERGEVDFYPGFNLTEKRASFAYFIENGLPGGDIGVSREDFPDITDLKQLKGKVLLRARGSPDITGGVKGIHVKEPPEMTSMQAVDFLLRNRGDFYIYNKSTLEYQLKQNKVSGVKLHPECCGGVVPLYLGFSQKSQWFSGKSNKKFKENKPVTKENFPIFMQEDSKAYQFAQALLELKNSGQTEILYNRYYK</sequence>
<evidence type="ECO:0000313" key="3">
    <source>
        <dbReference type="EMBL" id="CCO47614.1"/>
    </source>
</evidence>
<keyword evidence="1" id="KW-0732">Signal</keyword>
<dbReference type="AlphaFoldDB" id="A0AAV2VSE2"/>